<feature type="chain" id="PRO_5043641304" evidence="2">
    <location>
        <begin position="21"/>
        <end position="288"/>
    </location>
</feature>
<gene>
    <name evidence="3" type="ORF">PENTCL1PPCAC_28310</name>
</gene>
<keyword evidence="4" id="KW-1185">Reference proteome</keyword>
<feature type="compositionally biased region" description="Acidic residues" evidence="1">
    <location>
        <begin position="70"/>
        <end position="95"/>
    </location>
</feature>
<comment type="caution">
    <text evidence="3">The sequence shown here is derived from an EMBL/GenBank/DDBJ whole genome shotgun (WGS) entry which is preliminary data.</text>
</comment>
<evidence type="ECO:0000256" key="2">
    <source>
        <dbReference type="SAM" id="SignalP"/>
    </source>
</evidence>
<name>A0AAV5UGJ1_9BILA</name>
<feature type="region of interest" description="Disordered" evidence="1">
    <location>
        <begin position="27"/>
        <end position="108"/>
    </location>
</feature>
<organism evidence="3 4">
    <name type="scientific">Pristionchus entomophagus</name>
    <dbReference type="NCBI Taxonomy" id="358040"/>
    <lineage>
        <taxon>Eukaryota</taxon>
        <taxon>Metazoa</taxon>
        <taxon>Ecdysozoa</taxon>
        <taxon>Nematoda</taxon>
        <taxon>Chromadorea</taxon>
        <taxon>Rhabditida</taxon>
        <taxon>Rhabditina</taxon>
        <taxon>Diplogasteromorpha</taxon>
        <taxon>Diplogasteroidea</taxon>
        <taxon>Neodiplogasteridae</taxon>
        <taxon>Pristionchus</taxon>
    </lineage>
</organism>
<proteinExistence type="predicted"/>
<sequence>QMRLWVFLLALFALSATILAQDFEGEEESTISDSDGASIDNLEEVPEADLEDEEVNAAGEEIESPVGASEAEDDVTPVEENEEPQLDSEIPEDADEAHVADSESDGATEEQLLANENVGEETTIDEAQAQELQSEGDWGVDGQDNGTKPEWKTYPLYSGIINVDRDCGCKIKWMKKVYLRPKPRPKFYHFHKSVGFHTHHHPGCGCNIGKKHHHHHCKRVKPFPRRAHVHHVIRHHVHHKKPCACLKKTVVKNVIVHHPRPRKPCHVKHGHHHGHGKQWRFGRANRHY</sequence>
<feature type="non-terminal residue" evidence="3">
    <location>
        <position position="1"/>
    </location>
</feature>
<dbReference type="EMBL" id="BTSX01000006">
    <property type="protein sequence ID" value="GMT06136.1"/>
    <property type="molecule type" value="Genomic_DNA"/>
</dbReference>
<evidence type="ECO:0000313" key="4">
    <source>
        <dbReference type="Proteomes" id="UP001432027"/>
    </source>
</evidence>
<feature type="region of interest" description="Disordered" evidence="1">
    <location>
        <begin position="260"/>
        <end position="288"/>
    </location>
</feature>
<accession>A0AAV5UGJ1</accession>
<dbReference type="Proteomes" id="UP001432027">
    <property type="component" value="Unassembled WGS sequence"/>
</dbReference>
<keyword evidence="2" id="KW-0732">Signal</keyword>
<dbReference type="AlphaFoldDB" id="A0AAV5UGJ1"/>
<feature type="compositionally biased region" description="Acidic residues" evidence="1">
    <location>
        <begin position="41"/>
        <end position="63"/>
    </location>
</feature>
<reference evidence="3" key="1">
    <citation type="submission" date="2023-10" db="EMBL/GenBank/DDBJ databases">
        <title>Genome assembly of Pristionchus species.</title>
        <authorList>
            <person name="Yoshida K."/>
            <person name="Sommer R.J."/>
        </authorList>
    </citation>
    <scope>NUCLEOTIDE SEQUENCE</scope>
    <source>
        <strain evidence="3">RS0144</strain>
    </source>
</reference>
<protein>
    <submittedName>
        <fullName evidence="3">Uncharacterized protein</fullName>
    </submittedName>
</protein>
<evidence type="ECO:0000313" key="3">
    <source>
        <dbReference type="EMBL" id="GMT06136.1"/>
    </source>
</evidence>
<feature type="signal peptide" evidence="2">
    <location>
        <begin position="1"/>
        <end position="20"/>
    </location>
</feature>
<evidence type="ECO:0000256" key="1">
    <source>
        <dbReference type="SAM" id="MobiDB-lite"/>
    </source>
</evidence>